<dbReference type="EMBL" id="FNQJ01000033">
    <property type="protein sequence ID" value="SEA82438.1"/>
    <property type="molecule type" value="Genomic_DNA"/>
</dbReference>
<keyword evidence="3" id="KW-1185">Reference proteome</keyword>
<sequence length="121" mass="13421">MDMFDPERFNLDLAHPYRQKYDNFIGGKWVAPAVAHAAQADHLYPARPAFDGYKKSGIGRENRKQALSNYQPTKNLPVSYNPKALASSKPSATRPQPVAEGRVFLGRAWGDDCSPASRSSQ</sequence>
<accession>A0A1H4ECI5</accession>
<protein>
    <submittedName>
        <fullName evidence="2">Uncharacterized protein</fullName>
    </submittedName>
</protein>
<organism evidence="2 3">
    <name type="scientific">Acidovorax soli</name>
    <dbReference type="NCBI Taxonomy" id="592050"/>
    <lineage>
        <taxon>Bacteria</taxon>
        <taxon>Pseudomonadati</taxon>
        <taxon>Pseudomonadota</taxon>
        <taxon>Betaproteobacteria</taxon>
        <taxon>Burkholderiales</taxon>
        <taxon>Comamonadaceae</taxon>
        <taxon>Acidovorax</taxon>
    </lineage>
</organism>
<dbReference type="STRING" id="592050.SAMN05421875_13327"/>
<feature type="compositionally biased region" description="Basic and acidic residues" evidence="1">
    <location>
        <begin position="55"/>
        <end position="64"/>
    </location>
</feature>
<name>A0A1H4ECI5_9BURK</name>
<feature type="compositionally biased region" description="Polar residues" evidence="1">
    <location>
        <begin position="65"/>
        <end position="78"/>
    </location>
</feature>
<dbReference type="AlphaFoldDB" id="A0A1H4ECI5"/>
<dbReference type="Proteomes" id="UP000199002">
    <property type="component" value="Unassembled WGS sequence"/>
</dbReference>
<evidence type="ECO:0000313" key="2">
    <source>
        <dbReference type="EMBL" id="SEA82438.1"/>
    </source>
</evidence>
<reference evidence="3" key="1">
    <citation type="submission" date="2016-10" db="EMBL/GenBank/DDBJ databases">
        <authorList>
            <person name="Varghese N."/>
            <person name="Submissions S."/>
        </authorList>
    </citation>
    <scope>NUCLEOTIDE SEQUENCE [LARGE SCALE GENOMIC DNA]</scope>
    <source>
        <strain evidence="3">DSM 25157</strain>
    </source>
</reference>
<evidence type="ECO:0000256" key="1">
    <source>
        <dbReference type="SAM" id="MobiDB-lite"/>
    </source>
</evidence>
<evidence type="ECO:0000313" key="3">
    <source>
        <dbReference type="Proteomes" id="UP000199002"/>
    </source>
</evidence>
<proteinExistence type="predicted"/>
<dbReference type="RefSeq" id="WP_092700362.1">
    <property type="nucleotide sequence ID" value="NZ_CAXIQL010000019.1"/>
</dbReference>
<gene>
    <name evidence="2" type="ORF">SAMN05421875_13327</name>
</gene>
<dbReference type="GeneID" id="34234825"/>
<feature type="region of interest" description="Disordered" evidence="1">
    <location>
        <begin position="55"/>
        <end position="99"/>
    </location>
</feature>